<organism evidence="15 16">
    <name type="scientific">Ktedonobacter robiniae</name>
    <dbReference type="NCBI Taxonomy" id="2778365"/>
    <lineage>
        <taxon>Bacteria</taxon>
        <taxon>Bacillati</taxon>
        <taxon>Chloroflexota</taxon>
        <taxon>Ktedonobacteria</taxon>
        <taxon>Ktedonobacterales</taxon>
        <taxon>Ktedonobacteraceae</taxon>
        <taxon>Ktedonobacter</taxon>
    </lineage>
</organism>
<dbReference type="Pfam" id="PF06736">
    <property type="entry name" value="TMEM175"/>
    <property type="match status" value="1"/>
</dbReference>
<name>A0ABQ3UXL5_9CHLR</name>
<keyword evidence="3" id="KW-0813">Transport</keyword>
<dbReference type="InterPro" id="IPR010617">
    <property type="entry name" value="TMEM175-like"/>
</dbReference>
<evidence type="ECO:0000256" key="2">
    <source>
        <dbReference type="ARBA" id="ARBA00006920"/>
    </source>
</evidence>
<keyword evidence="8 14" id="KW-1133">Transmembrane helix</keyword>
<evidence type="ECO:0000256" key="12">
    <source>
        <dbReference type="ARBA" id="ARBA00034430"/>
    </source>
</evidence>
<feature type="transmembrane region" description="Helical" evidence="14">
    <location>
        <begin position="166"/>
        <end position="185"/>
    </location>
</feature>
<dbReference type="EMBL" id="BNJG01000002">
    <property type="protein sequence ID" value="GHO57399.1"/>
    <property type="molecule type" value="Genomic_DNA"/>
</dbReference>
<evidence type="ECO:0000256" key="8">
    <source>
        <dbReference type="ARBA" id="ARBA00022989"/>
    </source>
</evidence>
<keyword evidence="9" id="KW-0406">Ion transport</keyword>
<feature type="transmembrane region" description="Helical" evidence="14">
    <location>
        <begin position="98"/>
        <end position="117"/>
    </location>
</feature>
<evidence type="ECO:0000313" key="15">
    <source>
        <dbReference type="EMBL" id="GHO57399.1"/>
    </source>
</evidence>
<keyword evidence="6" id="KW-0631">Potassium channel</keyword>
<dbReference type="RefSeq" id="WP_201373810.1">
    <property type="nucleotide sequence ID" value="NZ_BNJG01000002.1"/>
</dbReference>
<evidence type="ECO:0000256" key="13">
    <source>
        <dbReference type="SAM" id="MobiDB-lite"/>
    </source>
</evidence>
<keyword evidence="7" id="KW-0630">Potassium</keyword>
<evidence type="ECO:0000256" key="3">
    <source>
        <dbReference type="ARBA" id="ARBA00022448"/>
    </source>
</evidence>
<evidence type="ECO:0000313" key="16">
    <source>
        <dbReference type="Proteomes" id="UP000654345"/>
    </source>
</evidence>
<evidence type="ECO:0000256" key="9">
    <source>
        <dbReference type="ARBA" id="ARBA00023065"/>
    </source>
</evidence>
<evidence type="ECO:0000256" key="4">
    <source>
        <dbReference type="ARBA" id="ARBA00022538"/>
    </source>
</evidence>
<proteinExistence type="inferred from homology"/>
<keyword evidence="4" id="KW-0633">Potassium transport</keyword>
<evidence type="ECO:0000256" key="6">
    <source>
        <dbReference type="ARBA" id="ARBA00022826"/>
    </source>
</evidence>
<feature type="transmembrane region" description="Helical" evidence="14">
    <location>
        <begin position="20"/>
        <end position="38"/>
    </location>
</feature>
<comment type="catalytic activity">
    <reaction evidence="12">
        <text>K(+)(in) = K(+)(out)</text>
        <dbReference type="Rhea" id="RHEA:29463"/>
        <dbReference type="ChEBI" id="CHEBI:29103"/>
    </reaction>
</comment>
<evidence type="ECO:0000256" key="11">
    <source>
        <dbReference type="ARBA" id="ARBA00023303"/>
    </source>
</evidence>
<evidence type="ECO:0000256" key="7">
    <source>
        <dbReference type="ARBA" id="ARBA00022958"/>
    </source>
</evidence>
<protein>
    <submittedName>
        <fullName evidence="15">Membrane protein</fullName>
    </submittedName>
</protein>
<evidence type="ECO:0000256" key="14">
    <source>
        <dbReference type="SAM" id="Phobius"/>
    </source>
</evidence>
<accession>A0ABQ3UXL5</accession>
<keyword evidence="11" id="KW-0407">Ion channel</keyword>
<comment type="similarity">
    <text evidence="2">Belongs to the TMEM175 family.</text>
</comment>
<evidence type="ECO:0000256" key="1">
    <source>
        <dbReference type="ARBA" id="ARBA00004141"/>
    </source>
</evidence>
<evidence type="ECO:0000256" key="5">
    <source>
        <dbReference type="ARBA" id="ARBA00022692"/>
    </source>
</evidence>
<dbReference type="Proteomes" id="UP000654345">
    <property type="component" value="Unassembled WGS sequence"/>
</dbReference>
<feature type="region of interest" description="Disordered" evidence="13">
    <location>
        <begin position="215"/>
        <end position="237"/>
    </location>
</feature>
<keyword evidence="10 14" id="KW-0472">Membrane</keyword>
<reference evidence="15 16" key="1">
    <citation type="journal article" date="2021" name="Int. J. Syst. Evol. Microbiol.">
        <title>Reticulibacter mediterranei gen. nov., sp. nov., within the new family Reticulibacteraceae fam. nov., and Ktedonospora formicarum gen. nov., sp. nov., Ktedonobacter robiniae sp. nov., Dictyobacter formicarum sp. nov. and Dictyobacter arantiisoli sp. nov., belonging to the class Ktedonobacteria.</title>
        <authorList>
            <person name="Yabe S."/>
            <person name="Zheng Y."/>
            <person name="Wang C.M."/>
            <person name="Sakai Y."/>
            <person name="Abe K."/>
            <person name="Yokota A."/>
            <person name="Donadio S."/>
            <person name="Cavaletti L."/>
            <person name="Monciardini P."/>
        </authorList>
    </citation>
    <scope>NUCLEOTIDE SEQUENCE [LARGE SCALE GENOMIC DNA]</scope>
    <source>
        <strain evidence="15 16">SOSP1-30</strain>
    </source>
</reference>
<comment type="caution">
    <text evidence="15">The sequence shown here is derived from an EMBL/GenBank/DDBJ whole genome shotgun (WGS) entry which is preliminary data.</text>
</comment>
<feature type="transmembrane region" description="Helical" evidence="14">
    <location>
        <begin position="123"/>
        <end position="145"/>
    </location>
</feature>
<keyword evidence="5 14" id="KW-0812">Transmembrane</keyword>
<gene>
    <name evidence="15" type="ORF">KSB_58740</name>
</gene>
<comment type="subcellular location">
    <subcellularLocation>
        <location evidence="1">Membrane</location>
        <topology evidence="1">Multi-pass membrane protein</topology>
    </subcellularLocation>
</comment>
<feature type="transmembrane region" description="Helical" evidence="14">
    <location>
        <begin position="58"/>
        <end position="77"/>
    </location>
</feature>
<keyword evidence="16" id="KW-1185">Reference proteome</keyword>
<sequence>METRQPSRSKNFFEEKSLGFDRLIMLCDGIFAIAMTLLVLDIKLPEGANLTGEEWDKLLTKSIFYLITFITVAGYWVSHRQLMTYIKRQDGPFTSLTFLFLAFVVFFPASFNVLVVSKDSDQVVVFYTLVLACCGFSSFFLWAYASWKRRLIDPELSRHIVSSRSLSLLISPVYFCLSLALLAIPNIDPNAVFYSWVLLPVIARIVHAIGDRVEKSPDHHSIGTLSKQKTDIPVAGK</sequence>
<evidence type="ECO:0000256" key="10">
    <source>
        <dbReference type="ARBA" id="ARBA00023136"/>
    </source>
</evidence>